<comment type="similarity">
    <text evidence="1">Belongs to the ABC transporter superfamily.</text>
</comment>
<dbReference type="PROSITE" id="PS50893">
    <property type="entry name" value="ABC_TRANSPORTER_2"/>
    <property type="match status" value="1"/>
</dbReference>
<dbReference type="Pfam" id="PF00005">
    <property type="entry name" value="ABC_tran"/>
    <property type="match status" value="1"/>
</dbReference>
<dbReference type="GO" id="GO:0055085">
    <property type="term" value="P:transmembrane transport"/>
    <property type="evidence" value="ECO:0007669"/>
    <property type="project" value="UniProtKB-ARBA"/>
</dbReference>
<accession>A0A544TB03</accession>
<dbReference type="FunFam" id="3.40.50.300:FF:000016">
    <property type="entry name" value="Oligopeptide ABC transporter ATP-binding component"/>
    <property type="match status" value="1"/>
</dbReference>
<dbReference type="InterPro" id="IPR013563">
    <property type="entry name" value="Oligopep_ABC_C"/>
</dbReference>
<dbReference type="InterPro" id="IPR003439">
    <property type="entry name" value="ABC_transporter-like_ATP-bd"/>
</dbReference>
<sequence>MLKTLEDSIRLNGETGKKLLILEGVKKHFEVGGHLLKKNKEYLKAVDGIDLTVNKGETLGIVGESGCGKSTLGNLIMGLLKPTEGKIVFDGIEISSLKEKELKKKRTDFQMIFQDPFSSLNPRMRLFDIIAEPLITHMKLHKNELERKVFELMDDVGLDPSYSNRFPHEFSGGQRQRIGIARALALKPKLIVCDEPVSALDVSIQAQILNLLSSIQKKYHLTYIFIAHGLPAVKHFSDRIGVMYLGDLVELTTKEQLFKRPMHPYTAGLLSSVPISSPTLRNNRKNVGIEGDIPSPVNPPSGCKFHTRCPIATQKCKDVLPEFTEKESGHFVACHFPY</sequence>
<dbReference type="NCBIfam" id="TIGR01727">
    <property type="entry name" value="oligo_HPY"/>
    <property type="match status" value="1"/>
</dbReference>
<proteinExistence type="inferred from homology"/>
<dbReference type="OrthoDB" id="9802264at2"/>
<reference evidence="6 7" key="1">
    <citation type="submission" date="2019-05" db="EMBL/GenBank/DDBJ databases">
        <title>Psychrobacillus vulpis sp. nov., a new species isolated from feces of a red fox that inhabits in The Tablas de Daimiel Natural Park, Albacete, Spain.</title>
        <authorList>
            <person name="Rodriguez M."/>
            <person name="Reina J.C."/>
            <person name="Bejar V."/>
            <person name="Llamas I."/>
        </authorList>
    </citation>
    <scope>NUCLEOTIDE SEQUENCE [LARGE SCALE GENOMIC DNA]</scope>
    <source>
        <strain evidence="6 7">NHI-2</strain>
    </source>
</reference>
<dbReference type="Gene3D" id="3.40.50.300">
    <property type="entry name" value="P-loop containing nucleotide triphosphate hydrolases"/>
    <property type="match status" value="1"/>
</dbReference>
<evidence type="ECO:0000256" key="1">
    <source>
        <dbReference type="ARBA" id="ARBA00005417"/>
    </source>
</evidence>
<evidence type="ECO:0000256" key="2">
    <source>
        <dbReference type="ARBA" id="ARBA00022448"/>
    </source>
</evidence>
<dbReference type="Pfam" id="PF08352">
    <property type="entry name" value="oligo_HPY"/>
    <property type="match status" value="1"/>
</dbReference>
<keyword evidence="4 6" id="KW-0067">ATP-binding</keyword>
<dbReference type="InterPro" id="IPR027417">
    <property type="entry name" value="P-loop_NTPase"/>
</dbReference>
<keyword evidence="2" id="KW-0813">Transport</keyword>
<protein>
    <submittedName>
        <fullName evidence="6">ATP-binding cassette domain-containing protein</fullName>
    </submittedName>
</protein>
<dbReference type="CDD" id="cd03257">
    <property type="entry name" value="ABC_NikE_OppD_transporters"/>
    <property type="match status" value="1"/>
</dbReference>
<dbReference type="PANTHER" id="PTHR43776">
    <property type="entry name" value="TRANSPORT ATP-BINDING PROTEIN"/>
    <property type="match status" value="1"/>
</dbReference>
<name>A0A544TB03_9BACI</name>
<feature type="domain" description="ABC transporter" evidence="5">
    <location>
        <begin position="20"/>
        <end position="270"/>
    </location>
</feature>
<dbReference type="GO" id="GO:0016887">
    <property type="term" value="F:ATP hydrolysis activity"/>
    <property type="evidence" value="ECO:0007669"/>
    <property type="project" value="InterPro"/>
</dbReference>
<comment type="caution">
    <text evidence="6">The sequence shown here is derived from an EMBL/GenBank/DDBJ whole genome shotgun (WGS) entry which is preliminary data.</text>
</comment>
<dbReference type="InterPro" id="IPR050319">
    <property type="entry name" value="ABC_transp_ATP-bind"/>
</dbReference>
<dbReference type="PANTHER" id="PTHR43776:SF8">
    <property type="entry name" value="ABC TRANSPORTER, ATP-BINDING PROTEIN"/>
    <property type="match status" value="1"/>
</dbReference>
<dbReference type="Proteomes" id="UP000318937">
    <property type="component" value="Unassembled WGS sequence"/>
</dbReference>
<evidence type="ECO:0000256" key="3">
    <source>
        <dbReference type="ARBA" id="ARBA00022741"/>
    </source>
</evidence>
<evidence type="ECO:0000313" key="7">
    <source>
        <dbReference type="Proteomes" id="UP000318937"/>
    </source>
</evidence>
<keyword evidence="3" id="KW-0547">Nucleotide-binding</keyword>
<dbReference type="PROSITE" id="PS00211">
    <property type="entry name" value="ABC_TRANSPORTER_1"/>
    <property type="match status" value="1"/>
</dbReference>
<dbReference type="SUPFAM" id="SSF52540">
    <property type="entry name" value="P-loop containing nucleoside triphosphate hydrolases"/>
    <property type="match status" value="1"/>
</dbReference>
<organism evidence="6 7">
    <name type="scientific">Psychrobacillus soli</name>
    <dbReference type="NCBI Taxonomy" id="1543965"/>
    <lineage>
        <taxon>Bacteria</taxon>
        <taxon>Bacillati</taxon>
        <taxon>Bacillota</taxon>
        <taxon>Bacilli</taxon>
        <taxon>Bacillales</taxon>
        <taxon>Bacillaceae</taxon>
        <taxon>Psychrobacillus</taxon>
    </lineage>
</organism>
<dbReference type="GO" id="GO:0015833">
    <property type="term" value="P:peptide transport"/>
    <property type="evidence" value="ECO:0007669"/>
    <property type="project" value="InterPro"/>
</dbReference>
<dbReference type="SMART" id="SM00382">
    <property type="entry name" value="AAA"/>
    <property type="match status" value="1"/>
</dbReference>
<evidence type="ECO:0000259" key="5">
    <source>
        <dbReference type="PROSITE" id="PS50893"/>
    </source>
</evidence>
<dbReference type="GO" id="GO:0005524">
    <property type="term" value="F:ATP binding"/>
    <property type="evidence" value="ECO:0007669"/>
    <property type="project" value="UniProtKB-KW"/>
</dbReference>
<keyword evidence="7" id="KW-1185">Reference proteome</keyword>
<gene>
    <name evidence="6" type="ORF">FG383_10645</name>
</gene>
<dbReference type="AlphaFoldDB" id="A0A544TB03"/>
<dbReference type="RefSeq" id="WP_142607391.1">
    <property type="nucleotide sequence ID" value="NZ_VDGG01000019.1"/>
</dbReference>
<dbReference type="EMBL" id="VDGG01000019">
    <property type="protein sequence ID" value="TQR14634.1"/>
    <property type="molecule type" value="Genomic_DNA"/>
</dbReference>
<dbReference type="InterPro" id="IPR003593">
    <property type="entry name" value="AAA+_ATPase"/>
</dbReference>
<evidence type="ECO:0000256" key="4">
    <source>
        <dbReference type="ARBA" id="ARBA00022840"/>
    </source>
</evidence>
<dbReference type="InterPro" id="IPR017871">
    <property type="entry name" value="ABC_transporter-like_CS"/>
</dbReference>
<evidence type="ECO:0000313" key="6">
    <source>
        <dbReference type="EMBL" id="TQR14634.1"/>
    </source>
</evidence>